<feature type="domain" description="Phytase-like" evidence="4">
    <location>
        <begin position="53"/>
        <end position="454"/>
    </location>
</feature>
<dbReference type="EMBL" id="JBIGHV010000007">
    <property type="protein sequence ID" value="MFG6432051.1"/>
    <property type="molecule type" value="Genomic_DNA"/>
</dbReference>
<dbReference type="InterPro" id="IPR013424">
    <property type="entry name" value="Ice-binding_C"/>
</dbReference>
<feature type="region of interest" description="Disordered" evidence="1">
    <location>
        <begin position="227"/>
        <end position="256"/>
    </location>
</feature>
<keyword evidence="2" id="KW-0732">Signal</keyword>
<dbReference type="InterPro" id="IPR027372">
    <property type="entry name" value="Phytase-like_dom"/>
</dbReference>
<keyword evidence="6" id="KW-1185">Reference proteome</keyword>
<feature type="compositionally biased region" description="Polar residues" evidence="1">
    <location>
        <begin position="227"/>
        <end position="236"/>
    </location>
</feature>
<sequence>MRLKIALIASICAAVAGASQAQTLTLNGTTLVVQELAGVGRLAANLRDEHGETFGSISGLVADKSTWARTGNTYSGIFYASPDRGYNVAGTIDYTARVNQIALSFTPAAAGSTGLAQNQIGLSLTQSTLLYETLAGGGTRPFSGLDPVPGGVATGGARPAIGSLPQLPQAHNGKLSLDAEGIVILSDGSRLISDEYGPSIYRFAANGQFLGALPVAASVRPVRNGVNDYSSNNPTVGQPAPSPANPTAGRANNQGFEGLSLSPDGRTLFVALQSAARQDGGTSPATRDTTRLFTYDVSNLDQIALKGEYVVQLPKFQQGSNTLVAAQSEVLALSDTQLLILPRDSNGQSVGTQQSLLRHVDVIDISGATNILGQAGEALVAPGGVLNPSITPAAYKAWLDINDKAQLNRFGLTNGVTTGFDNLSEKWEGLALLSALDPTRPDDYFLFVANDNDFATTDGFQVGSAYNDGKDLDTMFLAYRVTISAVPEPATTALWLLGAAALGLTARRRRADAAPSAASSTNEHGHPNQPV</sequence>
<feature type="region of interest" description="Disordered" evidence="1">
    <location>
        <begin position="512"/>
        <end position="531"/>
    </location>
</feature>
<dbReference type="RefSeq" id="WP_394481605.1">
    <property type="nucleotide sequence ID" value="NZ_JBIGHV010000007.1"/>
</dbReference>
<dbReference type="PANTHER" id="PTHR37957">
    <property type="entry name" value="BLR7070 PROTEIN"/>
    <property type="match status" value="1"/>
</dbReference>
<organism evidence="5 6">
    <name type="scientific">Pelomonas parva</name>
    <dbReference type="NCBI Taxonomy" id="3299032"/>
    <lineage>
        <taxon>Bacteria</taxon>
        <taxon>Pseudomonadati</taxon>
        <taxon>Pseudomonadota</taxon>
        <taxon>Betaproteobacteria</taxon>
        <taxon>Burkholderiales</taxon>
        <taxon>Sphaerotilaceae</taxon>
        <taxon>Roseateles</taxon>
    </lineage>
</organism>
<gene>
    <name evidence="5" type="ORF">ACG00Y_19170</name>
</gene>
<dbReference type="Proteomes" id="UP001606210">
    <property type="component" value="Unassembled WGS sequence"/>
</dbReference>
<reference evidence="5 6" key="1">
    <citation type="submission" date="2024-08" db="EMBL/GenBank/DDBJ databases">
        <authorList>
            <person name="Lu H."/>
        </authorList>
    </citation>
    <scope>NUCLEOTIDE SEQUENCE [LARGE SCALE GENOMIC DNA]</scope>
    <source>
        <strain evidence="5 6">LYH14W</strain>
    </source>
</reference>
<dbReference type="Pfam" id="PF13449">
    <property type="entry name" value="Phytase-like"/>
    <property type="match status" value="1"/>
</dbReference>
<evidence type="ECO:0000313" key="6">
    <source>
        <dbReference type="Proteomes" id="UP001606210"/>
    </source>
</evidence>
<accession>A0ABW7F5Z3</accession>
<protein>
    <submittedName>
        <fullName evidence="5">Esterase-like activity of phytase family protein</fullName>
    </submittedName>
</protein>
<evidence type="ECO:0000313" key="5">
    <source>
        <dbReference type="EMBL" id="MFG6432051.1"/>
    </source>
</evidence>
<evidence type="ECO:0000259" key="3">
    <source>
        <dbReference type="Pfam" id="PF07589"/>
    </source>
</evidence>
<dbReference type="NCBIfam" id="TIGR02595">
    <property type="entry name" value="PEP_CTERM"/>
    <property type="match status" value="1"/>
</dbReference>
<evidence type="ECO:0000259" key="4">
    <source>
        <dbReference type="Pfam" id="PF13449"/>
    </source>
</evidence>
<name>A0ABW7F5Z3_9BURK</name>
<comment type="caution">
    <text evidence="5">The sequence shown here is derived from an EMBL/GenBank/DDBJ whole genome shotgun (WGS) entry which is preliminary data.</text>
</comment>
<feature type="chain" id="PRO_5045812829" evidence="2">
    <location>
        <begin position="22"/>
        <end position="531"/>
    </location>
</feature>
<feature type="domain" description="Ice-binding protein C-terminal" evidence="3">
    <location>
        <begin position="485"/>
        <end position="509"/>
    </location>
</feature>
<dbReference type="Pfam" id="PF07589">
    <property type="entry name" value="PEP-CTERM"/>
    <property type="match status" value="1"/>
</dbReference>
<feature type="signal peptide" evidence="2">
    <location>
        <begin position="1"/>
        <end position="21"/>
    </location>
</feature>
<evidence type="ECO:0000256" key="2">
    <source>
        <dbReference type="SAM" id="SignalP"/>
    </source>
</evidence>
<proteinExistence type="predicted"/>
<evidence type="ECO:0000256" key="1">
    <source>
        <dbReference type="SAM" id="MobiDB-lite"/>
    </source>
</evidence>
<dbReference type="PANTHER" id="PTHR37957:SF1">
    <property type="entry name" value="PHYTASE-LIKE DOMAIN-CONTAINING PROTEIN"/>
    <property type="match status" value="1"/>
</dbReference>